<evidence type="ECO:0000313" key="2">
    <source>
        <dbReference type="EMBL" id="AQK45747.1"/>
    </source>
</evidence>
<accession>A0A1D6JD48</accession>
<dbReference type="Pfam" id="PF12717">
    <property type="entry name" value="Cnd1"/>
    <property type="match status" value="1"/>
</dbReference>
<dbReference type="InterPro" id="IPR011989">
    <property type="entry name" value="ARM-like"/>
</dbReference>
<dbReference type="AlphaFoldDB" id="A0A1D6JD48"/>
<protein>
    <submittedName>
        <fullName evidence="2">OSJNBa0010H02.21-like protein</fullName>
    </submittedName>
</protein>
<feature type="domain" description="Condensin complex subunit 1 C-terminal" evidence="1">
    <location>
        <begin position="4"/>
        <end position="49"/>
    </location>
</feature>
<name>A0A1D6JD48_MAIZE</name>
<dbReference type="Gene3D" id="1.25.10.10">
    <property type="entry name" value="Leucine-rich Repeat Variant"/>
    <property type="match status" value="1"/>
</dbReference>
<proteinExistence type="predicted"/>
<sequence>MATVHVLELQSKFLPYNNNKIFDIMNLLEDRLQHANGVVVLATIKVFLHSHDCCSSTAREEGRQVRQNRRREELM</sequence>
<reference evidence="2" key="1">
    <citation type="submission" date="2015-12" db="EMBL/GenBank/DDBJ databases">
        <title>Update maize B73 reference genome by single molecule sequencing technologies.</title>
        <authorList>
            <consortium name="Maize Genome Sequencing Project"/>
            <person name="Ware D."/>
        </authorList>
    </citation>
    <scope>NUCLEOTIDE SEQUENCE</scope>
    <source>
        <tissue evidence="2">Seedling</tissue>
    </source>
</reference>
<dbReference type="InterPro" id="IPR032682">
    <property type="entry name" value="Cnd1_C"/>
</dbReference>
<gene>
    <name evidence="2" type="ORF">ZEAMMB73_Zm00001d026164</name>
</gene>
<evidence type="ECO:0000259" key="1">
    <source>
        <dbReference type="Pfam" id="PF12717"/>
    </source>
</evidence>
<organism evidence="2">
    <name type="scientific">Zea mays</name>
    <name type="common">Maize</name>
    <dbReference type="NCBI Taxonomy" id="4577"/>
    <lineage>
        <taxon>Eukaryota</taxon>
        <taxon>Viridiplantae</taxon>
        <taxon>Streptophyta</taxon>
        <taxon>Embryophyta</taxon>
        <taxon>Tracheophyta</taxon>
        <taxon>Spermatophyta</taxon>
        <taxon>Magnoliopsida</taxon>
        <taxon>Liliopsida</taxon>
        <taxon>Poales</taxon>
        <taxon>Poaceae</taxon>
        <taxon>PACMAD clade</taxon>
        <taxon>Panicoideae</taxon>
        <taxon>Andropogonodae</taxon>
        <taxon>Andropogoneae</taxon>
        <taxon>Tripsacinae</taxon>
        <taxon>Zea</taxon>
    </lineage>
</organism>
<dbReference type="EMBL" id="CM000786">
    <property type="protein sequence ID" value="AQK45747.1"/>
    <property type="molecule type" value="Genomic_DNA"/>
</dbReference>